<dbReference type="FunFam" id="3.40.50.11210:FF:000002">
    <property type="entry name" value="Signal-induced proliferation-associated 1-like protein 1"/>
    <property type="match status" value="1"/>
</dbReference>
<sequence length="1177" mass="132523">MSSQVVCFVCNLPILTHQVGLVWQGGNGIDELLRDFEGPNSLTALRTRLGRRDSATQFRAVSPPRTVRETSPPGTTGSGRDGNRRRSSLAQITDLLWGSKDKSNSGHHNNTSVASSSQGGPGTGNNTSRSRAATGRRESLVDMAFGNLPWIRRQSSTTSGPTSNVATYSAGIDGDKLRKRRESMTAAFPKRSHHPQHSSPLARSRENTQNGAKGYVYNNGWMAFVDVSNHEFCDGYPHNFTPTPGYWIECSRQSARAGRRRNHGIQEEGSQDNSNSASDDEDDDEEEEGDGQAGREDNDNGTGVQTDSFDGAACSQLNQRHPNGVTSVFTSTDTVGAGPSDRSGRKVSSTSLPEIHELQARRKTAIEEQFDRAGTFELTSVEQETYERYFYGTEHWNYFSNDEDLGPVVLSLKQEIINGRDQFRILVRAISYTVHGLIPASCVFADRYNREEVVRSLGKEINLNPPLILGQLPDTPEELLKLDQVFIKSELKVGVIYVKDGQFSEEEILDNNEHSPLFDEFLQIIGDKVRLKGFDKYKGGLDTVHDLTGLYSVYTHWRGIEIMFHVSTLLPYEKNDPQKLQRKRHVGNDIVCVVFLESNTTDFSPACIKSHFLHTFILVQVSPKSRRKPTRYEVSVVTRDEVGAYKPYLWEQSTFHNGVLFREWMLTKIVNGERASYSAPKFARMQERTRSQMLEDIVANLQNHAETGQIPKPYRRGSWRPIGHMRPSSPLLDSVRDQFEGYDQLAKDFAKVFLNSDPPSILFDVSFLVGQGKTKMKLYGVRAILGVRSRVFQEMLYGICTGFGSPQVPVAELLARAAPTLHSPGGQQRHKSSNFLQVPDIESPRPKSVPSSPSVMRAFSRLGNLTAGWGRSSKKQDRLTVDDKKWTSSQDCTKMGREGRGERGSAADRAAAAAGSSNNSLAVPRLSVCADVQKVDRSKLAQTEFAIIEFDAETFRLLLDYLHTGSCPCTCNNIPGLICAAEHYDLPELLQACFHHAKQFLRIEVVCSMLCLLENYYWRYTSASELVNMILLFIETRAYQVFQCQDFLSLSESIVQMIMARNLEVPEVRKFEAMLQWAKHKIRTRGAASRVDAKIEFRCTMERLTRDLRFYRISPQDLIKIVLPSKAIKNERILETLMFQANSGMYRIQDSYLEACQQRLQKQDSRFSEWDSFDYGL</sequence>
<dbReference type="InterPro" id="IPR050989">
    <property type="entry name" value="Rap1_Ran_GAP"/>
</dbReference>
<dbReference type="GO" id="GO:0051056">
    <property type="term" value="P:regulation of small GTPase mediated signal transduction"/>
    <property type="evidence" value="ECO:0007669"/>
    <property type="project" value="InterPro"/>
</dbReference>
<proteinExistence type="predicted"/>
<dbReference type="SMART" id="SM00225">
    <property type="entry name" value="BTB"/>
    <property type="match status" value="1"/>
</dbReference>
<feature type="compositionally biased region" description="Polar residues" evidence="4">
    <location>
        <begin position="153"/>
        <end position="167"/>
    </location>
</feature>
<dbReference type="PROSITE" id="PS50085">
    <property type="entry name" value="RAPGAP"/>
    <property type="match status" value="1"/>
</dbReference>
<evidence type="ECO:0000256" key="3">
    <source>
        <dbReference type="ARBA" id="ARBA00023054"/>
    </source>
</evidence>
<dbReference type="InterPro" id="IPR011705">
    <property type="entry name" value="BACK"/>
</dbReference>
<dbReference type="SUPFAM" id="SSF54695">
    <property type="entry name" value="POZ domain"/>
    <property type="match status" value="1"/>
</dbReference>
<dbReference type="InterPro" id="IPR011333">
    <property type="entry name" value="SKP1/BTB/POZ_sf"/>
</dbReference>
<dbReference type="InterPro" id="IPR000210">
    <property type="entry name" value="BTB/POZ_dom"/>
</dbReference>
<dbReference type="Proteomes" id="UP000076858">
    <property type="component" value="Unassembled WGS sequence"/>
</dbReference>
<dbReference type="AlphaFoldDB" id="A0A162CMK3"/>
<keyword evidence="1" id="KW-0343">GTPase activation</keyword>
<evidence type="ECO:0000256" key="4">
    <source>
        <dbReference type="SAM" id="MobiDB-lite"/>
    </source>
</evidence>
<feature type="region of interest" description="Disordered" evidence="4">
    <location>
        <begin position="49"/>
        <end position="137"/>
    </location>
</feature>
<evidence type="ECO:0000313" key="7">
    <source>
        <dbReference type="Proteomes" id="UP000076858"/>
    </source>
</evidence>
<dbReference type="GO" id="GO:0005737">
    <property type="term" value="C:cytoplasm"/>
    <property type="evidence" value="ECO:0007669"/>
    <property type="project" value="TreeGrafter"/>
</dbReference>
<keyword evidence="2" id="KW-0597">Phosphoprotein</keyword>
<feature type="compositionally biased region" description="Basic and acidic residues" evidence="4">
    <location>
        <begin position="894"/>
        <end position="906"/>
    </location>
</feature>
<feature type="domain" description="Rap-GAP" evidence="5">
    <location>
        <begin position="479"/>
        <end position="697"/>
    </location>
</feature>
<dbReference type="GO" id="GO:0005096">
    <property type="term" value="F:GTPase activator activity"/>
    <property type="evidence" value="ECO:0007669"/>
    <property type="project" value="UniProtKB-KW"/>
</dbReference>
<gene>
    <name evidence="6" type="ORF">APZ42_019902</name>
</gene>
<dbReference type="Gene3D" id="1.25.40.420">
    <property type="match status" value="1"/>
</dbReference>
<dbReference type="Gene3D" id="3.40.50.11210">
    <property type="entry name" value="Rap/Ran-GAP"/>
    <property type="match status" value="1"/>
</dbReference>
<dbReference type="InterPro" id="IPR035974">
    <property type="entry name" value="Rap/Ran-GAP_sf"/>
</dbReference>
<evidence type="ECO:0000259" key="5">
    <source>
        <dbReference type="PROSITE" id="PS50085"/>
    </source>
</evidence>
<feature type="compositionally biased region" description="Basic and acidic residues" evidence="4">
    <location>
        <begin position="874"/>
        <end position="886"/>
    </location>
</feature>
<dbReference type="Pfam" id="PF21022">
    <property type="entry name" value="Rap-GAP_dimer"/>
    <property type="match status" value="1"/>
</dbReference>
<dbReference type="SUPFAM" id="SSF111347">
    <property type="entry name" value="Rap/Ran-GAP"/>
    <property type="match status" value="1"/>
</dbReference>
<dbReference type="Pfam" id="PF02145">
    <property type="entry name" value="Rap_GAP"/>
    <property type="match status" value="1"/>
</dbReference>
<feature type="region of interest" description="Disordered" evidence="4">
    <location>
        <begin position="258"/>
        <end position="356"/>
    </location>
</feature>
<reference evidence="6 7" key="1">
    <citation type="submission" date="2016-03" db="EMBL/GenBank/DDBJ databases">
        <title>EvidentialGene: Evidence-directed Construction of Genes on Genomes.</title>
        <authorList>
            <person name="Gilbert D.G."/>
            <person name="Choi J.-H."/>
            <person name="Mockaitis K."/>
            <person name="Colbourne J."/>
            <person name="Pfrender M."/>
        </authorList>
    </citation>
    <scope>NUCLEOTIDE SEQUENCE [LARGE SCALE GENOMIC DNA]</scope>
    <source>
        <strain evidence="6 7">Xinb3</strain>
        <tissue evidence="6">Complete organism</tissue>
    </source>
</reference>
<organism evidence="6 7">
    <name type="scientific">Daphnia magna</name>
    <dbReference type="NCBI Taxonomy" id="35525"/>
    <lineage>
        <taxon>Eukaryota</taxon>
        <taxon>Metazoa</taxon>
        <taxon>Ecdysozoa</taxon>
        <taxon>Arthropoda</taxon>
        <taxon>Crustacea</taxon>
        <taxon>Branchiopoda</taxon>
        <taxon>Diplostraca</taxon>
        <taxon>Cladocera</taxon>
        <taxon>Anomopoda</taxon>
        <taxon>Daphniidae</taxon>
        <taxon>Daphnia</taxon>
    </lineage>
</organism>
<evidence type="ECO:0000256" key="1">
    <source>
        <dbReference type="ARBA" id="ARBA00022468"/>
    </source>
</evidence>
<name>A0A162CMK3_9CRUS</name>
<keyword evidence="7" id="KW-1185">Reference proteome</keyword>
<feature type="compositionally biased region" description="Polar residues" evidence="4">
    <location>
        <begin position="315"/>
        <end position="334"/>
    </location>
</feature>
<dbReference type="EMBL" id="LRGB01000944">
    <property type="protein sequence ID" value="KZS14586.1"/>
    <property type="molecule type" value="Genomic_DNA"/>
</dbReference>
<evidence type="ECO:0000313" key="6">
    <source>
        <dbReference type="EMBL" id="KZS14586.1"/>
    </source>
</evidence>
<feature type="region of interest" description="Disordered" evidence="4">
    <location>
        <begin position="152"/>
        <end position="211"/>
    </location>
</feature>
<feature type="region of interest" description="Disordered" evidence="4">
    <location>
        <begin position="869"/>
        <end position="911"/>
    </location>
</feature>
<dbReference type="SMART" id="SM00875">
    <property type="entry name" value="BACK"/>
    <property type="match status" value="1"/>
</dbReference>
<dbReference type="PANTHER" id="PTHR15711">
    <property type="entry name" value="RAP GTPASE-ACTIVATING PROTEIN"/>
    <property type="match status" value="1"/>
</dbReference>
<feature type="compositionally biased region" description="Polar residues" evidence="4">
    <location>
        <begin position="106"/>
        <end position="131"/>
    </location>
</feature>
<feature type="compositionally biased region" description="Acidic residues" evidence="4">
    <location>
        <begin position="278"/>
        <end position="290"/>
    </location>
</feature>
<comment type="caution">
    <text evidence="6">The sequence shown here is derived from an EMBL/GenBank/DDBJ whole genome shotgun (WGS) entry which is preliminary data.</text>
</comment>
<keyword evidence="3" id="KW-0175">Coiled coil</keyword>
<evidence type="ECO:0000256" key="2">
    <source>
        <dbReference type="ARBA" id="ARBA00022553"/>
    </source>
</evidence>
<dbReference type="OrthoDB" id="2499658at2759"/>
<dbReference type="Gene3D" id="3.30.710.10">
    <property type="entry name" value="Potassium Channel Kv1.1, Chain A"/>
    <property type="match status" value="1"/>
</dbReference>
<dbReference type="STRING" id="35525.A0A162CMK3"/>
<dbReference type="Gene3D" id="6.10.140.210">
    <property type="match status" value="1"/>
</dbReference>
<dbReference type="PANTHER" id="PTHR15711:SF25">
    <property type="entry name" value="RADISH, ISOFORM I"/>
    <property type="match status" value="1"/>
</dbReference>
<accession>A0A162CMK3</accession>
<feature type="compositionally biased region" description="Polar residues" evidence="4">
    <location>
        <begin position="197"/>
        <end position="211"/>
    </location>
</feature>
<dbReference type="InterPro" id="IPR000331">
    <property type="entry name" value="Rap/Ran_GAP_dom"/>
</dbReference>
<dbReference type="Pfam" id="PF00651">
    <property type="entry name" value="BTB"/>
    <property type="match status" value="1"/>
</dbReference>
<protein>
    <submittedName>
        <fullName evidence="6">Rap1 GTPase-activating protein</fullName>
    </submittedName>
</protein>